<organism evidence="5 6">
    <name type="scientific">Methanogenium organophilum</name>
    <dbReference type="NCBI Taxonomy" id="2199"/>
    <lineage>
        <taxon>Archaea</taxon>
        <taxon>Methanobacteriati</taxon>
        <taxon>Methanobacteriota</taxon>
        <taxon>Stenosarchaea group</taxon>
        <taxon>Methanomicrobia</taxon>
        <taxon>Methanomicrobiales</taxon>
        <taxon>Methanomicrobiaceae</taxon>
        <taxon>Methanogenium</taxon>
    </lineage>
</organism>
<feature type="domain" description="CBS" evidence="4">
    <location>
        <begin position="135"/>
        <end position="193"/>
    </location>
</feature>
<dbReference type="InterPro" id="IPR046342">
    <property type="entry name" value="CBS_dom_sf"/>
</dbReference>
<evidence type="ECO:0000256" key="2">
    <source>
        <dbReference type="ARBA" id="ARBA00023167"/>
    </source>
</evidence>
<evidence type="ECO:0000313" key="6">
    <source>
        <dbReference type="Proteomes" id="UP001163096"/>
    </source>
</evidence>
<dbReference type="PANTHER" id="PTHR43080">
    <property type="entry name" value="CBS DOMAIN-CONTAINING PROTEIN CBSX3, MITOCHONDRIAL"/>
    <property type="match status" value="1"/>
</dbReference>
<name>A0A9X9S4B2_METOG</name>
<dbReference type="RefSeq" id="WP_268186507.1">
    <property type="nucleotide sequence ID" value="NZ_CP113361.1"/>
</dbReference>
<dbReference type="AlphaFoldDB" id="A0A9X9S4B2"/>
<dbReference type="PANTHER" id="PTHR43080:SF2">
    <property type="entry name" value="CBS DOMAIN-CONTAINING PROTEIN"/>
    <property type="match status" value="1"/>
</dbReference>
<keyword evidence="2" id="KW-0028">Amino-acid biosynthesis</keyword>
<dbReference type="PROSITE" id="PS51371">
    <property type="entry name" value="CBS"/>
    <property type="match status" value="3"/>
</dbReference>
<dbReference type="SMART" id="SM00116">
    <property type="entry name" value="CBS"/>
    <property type="match status" value="4"/>
</dbReference>
<dbReference type="SUPFAM" id="SSF54631">
    <property type="entry name" value="CBS-domain pair"/>
    <property type="match status" value="2"/>
</dbReference>
<evidence type="ECO:0000256" key="1">
    <source>
        <dbReference type="ARBA" id="ARBA00023122"/>
    </source>
</evidence>
<accession>A0A9X9S4B2</accession>
<reference evidence="5" key="1">
    <citation type="submission" date="2022-11" db="EMBL/GenBank/DDBJ databases">
        <title>Complete genome sequence of Methanogenium organophilum DSM 3596.</title>
        <authorList>
            <person name="Chen S.-C."/>
            <person name="Lai S.-J."/>
            <person name="You Y.-T."/>
        </authorList>
    </citation>
    <scope>NUCLEOTIDE SEQUENCE</scope>
    <source>
        <strain evidence="5">DSM 3596</strain>
    </source>
</reference>
<dbReference type="EMBL" id="CP113361">
    <property type="protein sequence ID" value="WAI01281.1"/>
    <property type="molecule type" value="Genomic_DNA"/>
</dbReference>
<dbReference type="Pfam" id="PF00571">
    <property type="entry name" value="CBS"/>
    <property type="match status" value="3"/>
</dbReference>
<dbReference type="KEGG" id="mou:OU421_12865"/>
<feature type="domain" description="CBS" evidence="4">
    <location>
        <begin position="10"/>
        <end position="65"/>
    </location>
</feature>
<dbReference type="GO" id="GO:0009086">
    <property type="term" value="P:methionine biosynthetic process"/>
    <property type="evidence" value="ECO:0007669"/>
    <property type="project" value="UniProtKB-KW"/>
</dbReference>
<protein>
    <submittedName>
        <fullName evidence="5">CBS domain-containing protein</fullName>
    </submittedName>
</protein>
<evidence type="ECO:0000256" key="3">
    <source>
        <dbReference type="PROSITE-ProRule" id="PRU00703"/>
    </source>
</evidence>
<proteinExistence type="predicted"/>
<keyword evidence="6" id="KW-1185">Reference proteome</keyword>
<dbReference type="Gene3D" id="3.10.580.10">
    <property type="entry name" value="CBS-domain"/>
    <property type="match status" value="2"/>
</dbReference>
<gene>
    <name evidence="5" type="ORF">OU421_12865</name>
</gene>
<evidence type="ECO:0000313" key="5">
    <source>
        <dbReference type="EMBL" id="WAI01281.1"/>
    </source>
</evidence>
<dbReference type="GeneID" id="76836009"/>
<dbReference type="InterPro" id="IPR000644">
    <property type="entry name" value="CBS_dom"/>
</dbReference>
<dbReference type="Proteomes" id="UP001163096">
    <property type="component" value="Chromosome"/>
</dbReference>
<keyword evidence="1 3" id="KW-0129">CBS domain</keyword>
<evidence type="ECO:0000259" key="4">
    <source>
        <dbReference type="PROSITE" id="PS51371"/>
    </source>
</evidence>
<dbReference type="InterPro" id="IPR051257">
    <property type="entry name" value="Diverse_CBS-Domain"/>
</dbReference>
<sequence length="258" mass="27937">MSQEIFVKDVMSKSITVAKSAPITEALDKMLADGVDPLIVTNNGSVMGTISRAAIAETLGSKKTSTLPPTKIRVANTTDENFTSVYGDEEADILIPLLQEYKVVVVLDSEHKLIGKVDATDLLKAMVPDTTTENLIQKAPVIGQDERVIHLRRRMLDENVTKFVVMDDGAIAGIVTETDVARAMRDFRTHVDGKHQDNQIKNLFVGDIMTAPALSLDESAAVSEFVEMIVNKGISSVPVTKDGKLSGIISKDSMLIAL</sequence>
<keyword evidence="2" id="KW-0486">Methionine biosynthesis</keyword>
<feature type="domain" description="CBS" evidence="4">
    <location>
        <begin position="209"/>
        <end position="258"/>
    </location>
</feature>